<name>A0A1M4XJP8_9FLAO</name>
<gene>
    <name evidence="1" type="ORF">SAMN05444278_10943</name>
</gene>
<dbReference type="EMBL" id="FQTW01000009">
    <property type="protein sequence ID" value="SHE93749.1"/>
    <property type="molecule type" value="Genomic_DNA"/>
</dbReference>
<evidence type="ECO:0000313" key="1">
    <source>
        <dbReference type="EMBL" id="SHE93749.1"/>
    </source>
</evidence>
<dbReference type="OrthoDB" id="1352984at2"/>
<dbReference type="AlphaFoldDB" id="A0A1M4XJP8"/>
<dbReference type="SUPFAM" id="SSF52833">
    <property type="entry name" value="Thioredoxin-like"/>
    <property type="match status" value="1"/>
</dbReference>
<dbReference type="RefSeq" id="WP_143185678.1">
    <property type="nucleotide sequence ID" value="NZ_FQTW01000009.1"/>
</dbReference>
<dbReference type="InterPro" id="IPR036249">
    <property type="entry name" value="Thioredoxin-like_sf"/>
</dbReference>
<sequence length="143" mass="16590">MKHVKQLNNLKKLSGAKANFSEADFTEKPTLFLFYNNQCLGCTGRAIPFAYKLQNEFACRLILIHSDFGRVSTEEEIKSIFTVTEIPFEIYKDENHQLYNHFNCEGTPHWVLFNQQAEVIQSIFGSQANAQNRLFYSLDEVTR</sequence>
<organism evidence="1 2">
    <name type="scientific">Psychroflexus salarius</name>
    <dbReference type="NCBI Taxonomy" id="1155689"/>
    <lineage>
        <taxon>Bacteria</taxon>
        <taxon>Pseudomonadati</taxon>
        <taxon>Bacteroidota</taxon>
        <taxon>Flavobacteriia</taxon>
        <taxon>Flavobacteriales</taxon>
        <taxon>Flavobacteriaceae</taxon>
        <taxon>Psychroflexus</taxon>
    </lineage>
</organism>
<evidence type="ECO:0000313" key="2">
    <source>
        <dbReference type="Proteomes" id="UP000184462"/>
    </source>
</evidence>
<dbReference type="Proteomes" id="UP000184462">
    <property type="component" value="Unassembled WGS sequence"/>
</dbReference>
<protein>
    <submittedName>
        <fullName evidence="1">AhpC/TSA family protein</fullName>
    </submittedName>
</protein>
<dbReference type="STRING" id="1155689.SAMN05444278_10943"/>
<accession>A0A1M4XJP8</accession>
<dbReference type="Gene3D" id="3.40.30.10">
    <property type="entry name" value="Glutaredoxin"/>
    <property type="match status" value="1"/>
</dbReference>
<proteinExistence type="predicted"/>
<reference evidence="1 2" key="1">
    <citation type="submission" date="2016-11" db="EMBL/GenBank/DDBJ databases">
        <authorList>
            <person name="Jaros S."/>
            <person name="Januszkiewicz K."/>
            <person name="Wedrychowicz H."/>
        </authorList>
    </citation>
    <scope>NUCLEOTIDE SEQUENCE [LARGE SCALE GENOMIC DNA]</scope>
    <source>
        <strain evidence="1 2">DSM 25661</strain>
    </source>
</reference>
<keyword evidence="2" id="KW-1185">Reference proteome</keyword>